<feature type="transmembrane region" description="Helical" evidence="7">
    <location>
        <begin position="397"/>
        <end position="419"/>
    </location>
</feature>
<evidence type="ECO:0000256" key="5">
    <source>
        <dbReference type="ARBA" id="ARBA00022989"/>
    </source>
</evidence>
<dbReference type="EMBL" id="CP097463">
    <property type="protein sequence ID" value="WAX57431.1"/>
    <property type="molecule type" value="Genomic_DNA"/>
</dbReference>
<feature type="transmembrane region" description="Helical" evidence="7">
    <location>
        <begin position="321"/>
        <end position="341"/>
    </location>
</feature>
<dbReference type="PIRSF" id="PIRSF017804">
    <property type="entry name" value="Secretion_EccD1"/>
    <property type="match status" value="1"/>
</dbReference>
<feature type="transmembrane region" description="Helical" evidence="7">
    <location>
        <begin position="235"/>
        <end position="254"/>
    </location>
</feature>
<evidence type="ECO:0000256" key="6">
    <source>
        <dbReference type="ARBA" id="ARBA00023136"/>
    </source>
</evidence>
<feature type="transmembrane region" description="Helical" evidence="7">
    <location>
        <begin position="347"/>
        <end position="365"/>
    </location>
</feature>
<protein>
    <submittedName>
        <fullName evidence="9">Type VII secretion integral membrane protein EccD</fullName>
    </submittedName>
</protein>
<feature type="domain" description="EccD-like transmembrane" evidence="8">
    <location>
        <begin position="123"/>
        <end position="460"/>
    </location>
</feature>
<gene>
    <name evidence="9" type="primary">eccD</name>
    <name evidence="9" type="ORF">M6B22_01375</name>
</gene>
<evidence type="ECO:0000256" key="7">
    <source>
        <dbReference type="SAM" id="Phobius"/>
    </source>
</evidence>
<keyword evidence="5 7" id="KW-1133">Transmembrane helix</keyword>
<name>A0ABY7JXY1_9ACTN</name>
<feature type="transmembrane region" description="Helical" evidence="7">
    <location>
        <begin position="439"/>
        <end position="458"/>
    </location>
</feature>
<keyword evidence="10" id="KW-1185">Reference proteome</keyword>
<dbReference type="RefSeq" id="WP_269443971.1">
    <property type="nucleotide sequence ID" value="NZ_CP097463.1"/>
</dbReference>
<keyword evidence="6 7" id="KW-0472">Membrane</keyword>
<dbReference type="Proteomes" id="UP001164693">
    <property type="component" value="Chromosome"/>
</dbReference>
<reference evidence="9" key="1">
    <citation type="submission" date="2022-05" db="EMBL/GenBank/DDBJ databases">
        <title>Jatrophihabitans sp. SB3-54 whole genome sequence.</title>
        <authorList>
            <person name="Suh M.K."/>
            <person name="Eom M.K."/>
            <person name="Kim J.S."/>
            <person name="Kim H.S."/>
            <person name="Do H.E."/>
            <person name="Shin Y.K."/>
            <person name="Lee J.-S."/>
        </authorList>
    </citation>
    <scope>NUCLEOTIDE SEQUENCE</scope>
    <source>
        <strain evidence="9">SB3-54</strain>
    </source>
</reference>
<dbReference type="InterPro" id="IPR044049">
    <property type="entry name" value="EccD_transm"/>
</dbReference>
<evidence type="ECO:0000313" key="9">
    <source>
        <dbReference type="EMBL" id="WAX57431.1"/>
    </source>
</evidence>
<dbReference type="InterPro" id="IPR024962">
    <property type="entry name" value="YukD-like"/>
</dbReference>
<dbReference type="Pfam" id="PF08817">
    <property type="entry name" value="YukD"/>
    <property type="match status" value="1"/>
</dbReference>
<comment type="similarity">
    <text evidence="2">Belongs to the EccD/Snm4 family.</text>
</comment>
<feature type="transmembrane region" description="Helical" evidence="7">
    <location>
        <begin position="147"/>
        <end position="168"/>
    </location>
</feature>
<keyword evidence="3" id="KW-1003">Cell membrane</keyword>
<evidence type="ECO:0000313" key="10">
    <source>
        <dbReference type="Proteomes" id="UP001164693"/>
    </source>
</evidence>
<feature type="transmembrane region" description="Helical" evidence="7">
    <location>
        <begin position="372"/>
        <end position="391"/>
    </location>
</feature>
<evidence type="ECO:0000256" key="2">
    <source>
        <dbReference type="ARBA" id="ARBA00006162"/>
    </source>
</evidence>
<dbReference type="Pfam" id="PF19053">
    <property type="entry name" value="EccD"/>
    <property type="match status" value="1"/>
</dbReference>
<sequence>MSASVVSNTCRITVLSSEFRADLAVPVHIPVAELLATLVSSLGRQVADEGAANGGWILQRAAEPALEASATLAASGIRDGDVLHLRTRATQLPEIAFDDVLDAVATGVLTRTVRWRAEHTANAVAAFASAMLLIALVNIVVSGPGWAAPAVTAGVGAALLLGTAIALGRAYHRRVPALATATAAVAYAAAAGAMAVGGEHRLWQFGSTEALLGACAALLVAVIALLTLGAGVCGLVAAVTAAILAGIGTAIDVASSLGPAGTAALVAGIALAVSPALPMLSFRLSRLPLPSIPADAADLRRDDSSVDATRILRQATLADQFLSGLIGGVSLAIAGAALLLAVGDGSARALAAVLGVICLLRARLFTGRGQRAWLLSCGGVALAVVVIARAADLAPTTRLLAIAVPVAVLAIILFALAVVLPGRRYTPPWSRAADVLESVLVLSVIPLALAVMGVYGTIRHNVG</sequence>
<evidence type="ECO:0000259" key="8">
    <source>
        <dbReference type="Pfam" id="PF19053"/>
    </source>
</evidence>
<comment type="subcellular location">
    <subcellularLocation>
        <location evidence="1">Cell membrane</location>
        <topology evidence="1">Multi-pass membrane protein</topology>
    </subcellularLocation>
</comment>
<dbReference type="Gene3D" id="3.10.20.90">
    <property type="entry name" value="Phosphatidylinositol 3-kinase Catalytic Subunit, Chain A, domain 1"/>
    <property type="match status" value="1"/>
</dbReference>
<feature type="transmembrane region" description="Helical" evidence="7">
    <location>
        <begin position="175"/>
        <end position="198"/>
    </location>
</feature>
<keyword evidence="4 7" id="KW-0812">Transmembrane</keyword>
<dbReference type="NCBIfam" id="TIGR03920">
    <property type="entry name" value="T7SS_EccD"/>
    <property type="match status" value="1"/>
</dbReference>
<feature type="transmembrane region" description="Helical" evidence="7">
    <location>
        <begin position="260"/>
        <end position="280"/>
    </location>
</feature>
<dbReference type="InterPro" id="IPR006707">
    <property type="entry name" value="T7SS_EccD"/>
</dbReference>
<accession>A0ABY7JXY1</accession>
<evidence type="ECO:0000256" key="3">
    <source>
        <dbReference type="ARBA" id="ARBA00022475"/>
    </source>
</evidence>
<proteinExistence type="inferred from homology"/>
<feature type="transmembrane region" description="Helical" evidence="7">
    <location>
        <begin position="121"/>
        <end position="141"/>
    </location>
</feature>
<evidence type="ECO:0000256" key="1">
    <source>
        <dbReference type="ARBA" id="ARBA00004651"/>
    </source>
</evidence>
<organism evidence="9 10">
    <name type="scientific">Jatrophihabitans cynanchi</name>
    <dbReference type="NCBI Taxonomy" id="2944128"/>
    <lineage>
        <taxon>Bacteria</taxon>
        <taxon>Bacillati</taxon>
        <taxon>Actinomycetota</taxon>
        <taxon>Actinomycetes</taxon>
        <taxon>Jatrophihabitantales</taxon>
        <taxon>Jatrophihabitantaceae</taxon>
        <taxon>Jatrophihabitans</taxon>
    </lineage>
</organism>
<feature type="transmembrane region" description="Helical" evidence="7">
    <location>
        <begin position="210"/>
        <end position="228"/>
    </location>
</feature>
<evidence type="ECO:0000256" key="4">
    <source>
        <dbReference type="ARBA" id="ARBA00022692"/>
    </source>
</evidence>